<dbReference type="RefSeq" id="WP_133213455.1">
    <property type="nucleotide sequence ID" value="NZ_SMSE01000003.1"/>
</dbReference>
<evidence type="ECO:0000313" key="3">
    <source>
        <dbReference type="Proteomes" id="UP000295554"/>
    </source>
</evidence>
<evidence type="ECO:0000256" key="1">
    <source>
        <dbReference type="SAM" id="Phobius"/>
    </source>
</evidence>
<keyword evidence="3" id="KW-1185">Reference proteome</keyword>
<accession>A0A4R5LPV0</accession>
<feature type="transmembrane region" description="Helical" evidence="1">
    <location>
        <begin position="182"/>
        <end position="200"/>
    </location>
</feature>
<dbReference type="InterPro" id="IPR007498">
    <property type="entry name" value="PqiA-like"/>
</dbReference>
<keyword evidence="1" id="KW-0812">Transmembrane</keyword>
<proteinExistence type="predicted"/>
<keyword evidence="1" id="KW-0472">Membrane</keyword>
<dbReference type="EMBL" id="SMSE01000003">
    <property type="protein sequence ID" value="TDG12558.1"/>
    <property type="molecule type" value="Genomic_DNA"/>
</dbReference>
<dbReference type="OrthoDB" id="9800207at2"/>
<feature type="transmembrane region" description="Helical" evidence="1">
    <location>
        <begin position="145"/>
        <end position="162"/>
    </location>
</feature>
<reference evidence="2 3" key="1">
    <citation type="submission" date="2019-03" db="EMBL/GenBank/DDBJ databases">
        <title>Seongchinamella monodicae gen. nov., sp. nov., a novel member of the Gammaproteobacteria isolated from a tidal mudflat of beach.</title>
        <authorList>
            <person name="Yang H.G."/>
            <person name="Kang J.W."/>
            <person name="Lee S.D."/>
        </authorList>
    </citation>
    <scope>NUCLEOTIDE SEQUENCE [LARGE SCALE GENOMIC DNA]</scope>
    <source>
        <strain evidence="2 3">GH4-78</strain>
    </source>
</reference>
<gene>
    <name evidence="2" type="ORF">E2F43_13265</name>
</gene>
<feature type="transmembrane region" description="Helical" evidence="1">
    <location>
        <begin position="101"/>
        <end position="124"/>
    </location>
</feature>
<sequence length="206" mass="22680">MTMPRRLLTLLLILASLGLLYPGISQPVLTLTGTLEKSMIAELGIEMIAGEDADSQTRQMLSMFSSFLGLDRIEGQITAYDSSRSILGTVEELANTGNLPVALLIVFFSVVIPVFKLCLQLTALALPQARWRAPLWWLNASLSKWSMADVFVMAMLVAYMAGSASGQMGDLLTMNAQLEAGFYYFLAYCLFSILAGTLMMENRDER</sequence>
<evidence type="ECO:0000313" key="2">
    <source>
        <dbReference type="EMBL" id="TDG12558.1"/>
    </source>
</evidence>
<dbReference type="Proteomes" id="UP000295554">
    <property type="component" value="Unassembled WGS sequence"/>
</dbReference>
<keyword evidence="1" id="KW-1133">Transmembrane helix</keyword>
<organism evidence="2 3">
    <name type="scientific">Seongchinamella unica</name>
    <dbReference type="NCBI Taxonomy" id="2547392"/>
    <lineage>
        <taxon>Bacteria</taxon>
        <taxon>Pseudomonadati</taxon>
        <taxon>Pseudomonadota</taxon>
        <taxon>Gammaproteobacteria</taxon>
        <taxon>Cellvibrionales</taxon>
        <taxon>Halieaceae</taxon>
        <taxon>Seongchinamella</taxon>
    </lineage>
</organism>
<dbReference type="AlphaFoldDB" id="A0A4R5LPV0"/>
<dbReference type="Pfam" id="PF04403">
    <property type="entry name" value="PqiA"/>
    <property type="match status" value="1"/>
</dbReference>
<comment type="caution">
    <text evidence="2">The sequence shown here is derived from an EMBL/GenBank/DDBJ whole genome shotgun (WGS) entry which is preliminary data.</text>
</comment>
<name>A0A4R5LPV0_9GAMM</name>
<protein>
    <submittedName>
        <fullName evidence="2">Paraquat-inducible protein A</fullName>
    </submittedName>
</protein>